<keyword evidence="6" id="KW-0489">Methyltransferase</keyword>
<feature type="transmembrane region" description="Helical" evidence="5">
    <location>
        <begin position="43"/>
        <end position="63"/>
    </location>
</feature>
<dbReference type="Pfam" id="PF04191">
    <property type="entry name" value="PEMT"/>
    <property type="match status" value="1"/>
</dbReference>
<keyword evidence="3 5" id="KW-1133">Transmembrane helix</keyword>
<dbReference type="Proteomes" id="UP000307378">
    <property type="component" value="Unassembled WGS sequence"/>
</dbReference>
<evidence type="ECO:0000256" key="3">
    <source>
        <dbReference type="ARBA" id="ARBA00022989"/>
    </source>
</evidence>
<reference evidence="6 7" key="1">
    <citation type="submission" date="2019-04" db="EMBL/GenBank/DDBJ databases">
        <title>genome sequence of strain W3.</title>
        <authorList>
            <person name="Gao J."/>
            <person name="Sun J."/>
        </authorList>
    </citation>
    <scope>NUCLEOTIDE SEQUENCE [LARGE SCALE GENOMIC DNA]</scope>
    <source>
        <strain evidence="6 7">W3</strain>
    </source>
</reference>
<evidence type="ECO:0000256" key="1">
    <source>
        <dbReference type="ARBA" id="ARBA00004127"/>
    </source>
</evidence>
<comment type="subcellular location">
    <subcellularLocation>
        <location evidence="1">Endomembrane system</location>
        <topology evidence="1">Multi-pass membrane protein</topology>
    </subcellularLocation>
</comment>
<evidence type="ECO:0000313" key="7">
    <source>
        <dbReference type="Proteomes" id="UP000307378"/>
    </source>
</evidence>
<comment type="caution">
    <text evidence="6">The sequence shown here is derived from an EMBL/GenBank/DDBJ whole genome shotgun (WGS) entry which is preliminary data.</text>
</comment>
<gene>
    <name evidence="6" type="ORF">FAA86_14865</name>
</gene>
<dbReference type="InterPro" id="IPR007318">
    <property type="entry name" value="Phopholipid_MeTrfase"/>
</dbReference>
<organism evidence="6 7">
    <name type="scientific">Rhizobium rosettiformans W3</name>
    <dbReference type="NCBI Taxonomy" id="538378"/>
    <lineage>
        <taxon>Bacteria</taxon>
        <taxon>Pseudomonadati</taxon>
        <taxon>Pseudomonadota</taxon>
        <taxon>Alphaproteobacteria</taxon>
        <taxon>Hyphomicrobiales</taxon>
        <taxon>Rhizobiaceae</taxon>
        <taxon>Rhizobium/Agrobacterium group</taxon>
        <taxon>Rhizobium</taxon>
    </lineage>
</organism>
<dbReference type="GO" id="GO:0012505">
    <property type="term" value="C:endomembrane system"/>
    <property type="evidence" value="ECO:0007669"/>
    <property type="project" value="UniProtKB-SubCell"/>
</dbReference>
<evidence type="ECO:0000256" key="2">
    <source>
        <dbReference type="ARBA" id="ARBA00022692"/>
    </source>
</evidence>
<evidence type="ECO:0000256" key="4">
    <source>
        <dbReference type="ARBA" id="ARBA00023136"/>
    </source>
</evidence>
<dbReference type="AlphaFoldDB" id="A0A4S8Q2W8"/>
<name>A0A4S8Q2W8_9HYPH</name>
<dbReference type="PANTHER" id="PTHR12714:SF24">
    <property type="entry name" value="SLR1182 PROTEIN"/>
    <property type="match status" value="1"/>
</dbReference>
<proteinExistence type="predicted"/>
<dbReference type="Gene3D" id="1.20.120.1630">
    <property type="match status" value="1"/>
</dbReference>
<protein>
    <submittedName>
        <fullName evidence="6">Isoprenylcysteine carboxylmethyltransferase family protein</fullName>
    </submittedName>
</protein>
<keyword evidence="2 5" id="KW-0812">Transmembrane</keyword>
<dbReference type="PANTHER" id="PTHR12714">
    <property type="entry name" value="PROTEIN-S ISOPRENYLCYSTEINE O-METHYLTRANSFERASE"/>
    <property type="match status" value="1"/>
</dbReference>
<feature type="transmembrane region" description="Helical" evidence="5">
    <location>
        <begin position="97"/>
        <end position="122"/>
    </location>
</feature>
<keyword evidence="6" id="KW-0808">Transferase</keyword>
<dbReference type="GO" id="GO:0032259">
    <property type="term" value="P:methylation"/>
    <property type="evidence" value="ECO:0007669"/>
    <property type="project" value="UniProtKB-KW"/>
</dbReference>
<dbReference type="GO" id="GO:0008168">
    <property type="term" value="F:methyltransferase activity"/>
    <property type="evidence" value="ECO:0007669"/>
    <property type="project" value="UniProtKB-KW"/>
</dbReference>
<dbReference type="EMBL" id="STGU01000007">
    <property type="protein sequence ID" value="THV34949.1"/>
    <property type="molecule type" value="Genomic_DNA"/>
</dbReference>
<evidence type="ECO:0000313" key="6">
    <source>
        <dbReference type="EMBL" id="THV34949.1"/>
    </source>
</evidence>
<keyword evidence="4 5" id="KW-0472">Membrane</keyword>
<sequence>MNAYRAKPLRYPWPPMLYLTSILTAMLAGRIAQLPPIPSPFPFVLPSLGFAIAMLAVTLDIWAVRTLMQRQTAVLDSGCARYLVTCGPFRFSRNPIYLGYTLFTMALGLISGNSWFFIAAILSVTATRVIAIPSEERHLEARFGFDYETYRKRTRRWI</sequence>
<dbReference type="RefSeq" id="WP_136541777.1">
    <property type="nucleotide sequence ID" value="NZ_STGU01000007.1"/>
</dbReference>
<evidence type="ECO:0000256" key="5">
    <source>
        <dbReference type="SAM" id="Phobius"/>
    </source>
</evidence>
<accession>A0A4S8Q2W8</accession>